<sequence>MSDGVHLLIPFASSPTEGCREAIRRLRLPRLEQLLGRWTEGAPDAGEAQSLSPPHERALALARGWPVADGLVPLAAWDAHQAGLPHGAGGWARVSPCHWRVGTDHVAMADPGELQLDETGSRAVLAIAAPYFEQDGLTLHYHGPLLWLAQGALFEDLPTASLDRVIGREIDPWMPRSEAARPLRRLQQEMQMLLYTAPWNDERQARGHLPVNSMWVSGTGRLPAATIASNEPQVNTALRGAALRDDWAGWSAAWEQLDAEFADAALARITLCGERGARTWSAAGTRSLAQRLGALWRRPALTDILESL</sequence>
<evidence type="ECO:0000313" key="2">
    <source>
        <dbReference type="Proteomes" id="UP000318199"/>
    </source>
</evidence>
<keyword evidence="2" id="KW-1185">Reference proteome</keyword>
<accession>A0A562ZVF6</accession>
<comment type="caution">
    <text evidence="1">The sequence shown here is derived from an EMBL/GenBank/DDBJ whole genome shotgun (WGS) entry which is preliminary data.</text>
</comment>
<dbReference type="AlphaFoldDB" id="A0A562ZVF6"/>
<gene>
    <name evidence="1" type="ORF">FN976_06600</name>
</gene>
<dbReference type="Proteomes" id="UP000318199">
    <property type="component" value="Unassembled WGS sequence"/>
</dbReference>
<protein>
    <submittedName>
        <fullName evidence="1">Phosphoglycerate mutase</fullName>
    </submittedName>
</protein>
<reference evidence="1 2" key="1">
    <citation type="submission" date="2019-07" db="EMBL/GenBank/DDBJ databases">
        <title>Caenimonas sedimenti sp. nov., isolated from activated sludge.</title>
        <authorList>
            <person name="Xu J."/>
        </authorList>
    </citation>
    <scope>NUCLEOTIDE SEQUENCE [LARGE SCALE GENOMIC DNA]</scope>
    <source>
        <strain evidence="1 2">HX-9-20</strain>
    </source>
</reference>
<dbReference type="EMBL" id="VOBQ01000004">
    <property type="protein sequence ID" value="TWO72367.1"/>
    <property type="molecule type" value="Genomic_DNA"/>
</dbReference>
<proteinExistence type="predicted"/>
<organism evidence="1 2">
    <name type="scientific">Caenimonas sedimenti</name>
    <dbReference type="NCBI Taxonomy" id="2596921"/>
    <lineage>
        <taxon>Bacteria</taxon>
        <taxon>Pseudomonadati</taxon>
        <taxon>Pseudomonadota</taxon>
        <taxon>Betaproteobacteria</taxon>
        <taxon>Burkholderiales</taxon>
        <taxon>Comamonadaceae</taxon>
        <taxon>Caenimonas</taxon>
    </lineage>
</organism>
<dbReference type="OrthoDB" id="5295974at2"/>
<evidence type="ECO:0000313" key="1">
    <source>
        <dbReference type="EMBL" id="TWO72367.1"/>
    </source>
</evidence>
<name>A0A562ZVF6_9BURK</name>